<gene>
    <name evidence="1" type="ORF">CAP_2126</name>
</gene>
<reference evidence="1 2" key="1">
    <citation type="submission" date="2013-05" db="EMBL/GenBank/DDBJ databases">
        <title>Genome assembly of Chondromyces apiculatus DSM 436.</title>
        <authorList>
            <person name="Sharma G."/>
            <person name="Khatri I."/>
            <person name="Kaur C."/>
            <person name="Mayilraj S."/>
            <person name="Subramanian S."/>
        </authorList>
    </citation>
    <scope>NUCLEOTIDE SEQUENCE [LARGE SCALE GENOMIC DNA]</scope>
    <source>
        <strain evidence="1 2">DSM 436</strain>
    </source>
</reference>
<dbReference type="EMBL" id="ASRX01000017">
    <property type="protein sequence ID" value="EYF06248.1"/>
    <property type="molecule type" value="Genomic_DNA"/>
</dbReference>
<protein>
    <recommendedName>
        <fullName evidence="3">YkgJ family cysteine cluster protein</fullName>
    </recommendedName>
</protein>
<sequence>MIHLELLGAHTRLLSPLCARCPQGSAGCCFSPPPVDWSDIGRIVALGGRDFLLARIAAGHLQPTASGLRILRVRRRERPTDRRQNKCVFHGAEGCTIDHTLRPATCNYYVCEDTFQERAPPREDVQGEASTASGDEAVVAAVTAARRAHAALHTLYTRWDEALAVRIAAGWPEGPPWDAAFLDWLGEEQRHLEAQAGPLEALRP</sequence>
<evidence type="ECO:0008006" key="3">
    <source>
        <dbReference type="Google" id="ProtNLM"/>
    </source>
</evidence>
<dbReference type="AlphaFoldDB" id="A0A017TAD5"/>
<dbReference type="OrthoDB" id="5511783at2"/>
<proteinExistence type="predicted"/>
<dbReference type="Proteomes" id="UP000019678">
    <property type="component" value="Unassembled WGS sequence"/>
</dbReference>
<accession>A0A017TAD5</accession>
<keyword evidence="2" id="KW-1185">Reference proteome</keyword>
<dbReference type="RefSeq" id="WP_044240379.1">
    <property type="nucleotide sequence ID" value="NZ_ASRX01000017.1"/>
</dbReference>
<evidence type="ECO:0000313" key="2">
    <source>
        <dbReference type="Proteomes" id="UP000019678"/>
    </source>
</evidence>
<name>A0A017TAD5_9BACT</name>
<evidence type="ECO:0000313" key="1">
    <source>
        <dbReference type="EMBL" id="EYF06248.1"/>
    </source>
</evidence>
<comment type="caution">
    <text evidence="1">The sequence shown here is derived from an EMBL/GenBank/DDBJ whole genome shotgun (WGS) entry which is preliminary data.</text>
</comment>
<organism evidence="1 2">
    <name type="scientific">Chondromyces apiculatus DSM 436</name>
    <dbReference type="NCBI Taxonomy" id="1192034"/>
    <lineage>
        <taxon>Bacteria</taxon>
        <taxon>Pseudomonadati</taxon>
        <taxon>Myxococcota</taxon>
        <taxon>Polyangia</taxon>
        <taxon>Polyangiales</taxon>
        <taxon>Polyangiaceae</taxon>
        <taxon>Chondromyces</taxon>
    </lineage>
</organism>